<keyword evidence="2" id="KW-1133">Transmembrane helix</keyword>
<evidence type="ECO:0000256" key="2">
    <source>
        <dbReference type="SAM" id="Phobius"/>
    </source>
</evidence>
<dbReference type="OrthoDB" id="676522at2759"/>
<evidence type="ECO:0000313" key="5">
    <source>
        <dbReference type="Proteomes" id="UP000326396"/>
    </source>
</evidence>
<evidence type="ECO:0000313" key="3">
    <source>
        <dbReference type="EMBL" id="KAD0092166.1"/>
    </source>
</evidence>
<accession>A0A5N6LJK3</accession>
<dbReference type="AlphaFoldDB" id="A0A5N6LJK3"/>
<feature type="compositionally biased region" description="Basic and acidic residues" evidence="1">
    <location>
        <begin position="510"/>
        <end position="524"/>
    </location>
</feature>
<feature type="compositionally biased region" description="Basic and acidic residues" evidence="1">
    <location>
        <begin position="79"/>
        <end position="88"/>
    </location>
</feature>
<feature type="compositionally biased region" description="Low complexity" evidence="1">
    <location>
        <begin position="1"/>
        <end position="34"/>
    </location>
</feature>
<dbReference type="EMBL" id="SZYD01001974">
    <property type="protein sequence ID" value="KAD0092166.1"/>
    <property type="molecule type" value="Genomic_DNA"/>
</dbReference>
<keyword evidence="2" id="KW-0812">Transmembrane</keyword>
<proteinExistence type="predicted"/>
<feature type="transmembrane region" description="Helical" evidence="2">
    <location>
        <begin position="596"/>
        <end position="617"/>
    </location>
</feature>
<evidence type="ECO:0000313" key="4">
    <source>
        <dbReference type="EMBL" id="KAD2093513.1"/>
    </source>
</evidence>
<dbReference type="PANTHER" id="PTHR34775">
    <property type="entry name" value="TRANSMEMBRANE PROTEIN"/>
    <property type="match status" value="1"/>
</dbReference>
<dbReference type="PANTHER" id="PTHR34775:SF4">
    <property type="entry name" value="TRANSMEMBRANE PROTEIN"/>
    <property type="match status" value="1"/>
</dbReference>
<protein>
    <submittedName>
        <fullName evidence="4">Uncharacterized protein</fullName>
    </submittedName>
</protein>
<name>A0A5N6LJK3_9ASTR</name>
<keyword evidence="2" id="KW-0472">Membrane</keyword>
<gene>
    <name evidence="4" type="ORF">E3N88_41838</name>
    <name evidence="3" type="ORF">E3N88_44794</name>
</gene>
<sequence>MSNMASNRSPSPFSSRNCRNSGTNSTTRSSYNGSPFARPNALINPKSSNPPTPANTPTTTDHTKRNSINRKSMSSLFQDGKENHKEALRSPAKTGSKNFMAPTISAASKFTPSPRKKILGDKNDVTRASIQFLEKDSDFKSVSIQFLDKDSDFKYEASNLEQTTKMNGGSLESDTAQQKEYVVEDPAVHEVTLSSTDESSELLSGITEDCDTTSIRPACCSPITSPIIAPLDSDPHLPPYDPKKNFLSPRPQFLRYKPNPRIGNLLNKEISDEYGEGDVTKLEDSFNLSENSSDTEVEEQEKESGLGDLVHESSEDLIEKVPEDKEFDLKVEKATKNRFFTGSKAVSFVFLMFLVACYAVSYTDSPPMDLPIYKDVGFSEIYHESLKFAGFAKESFDGLVENLKNWSIDFVSYISYQKSQLFTTQKNSPIRFFNLTVEQEFVFHRPIGTDYNIQGVQEHVEEMSEETELMEEEVFADMEYDDDMNLADEVVNEHPNEIQTDDGGSVETKSNLEDRSEPTYESRPEMVVNEHPNEIQTDVGGLVETKSNLEDGSLSKSEPTYESRSEMAVNDHEIASDAADSNDGSEIMISVSTKSLNKICLAGVSMVILVVSAIFYMKKRNSNAIKPATVRVADDVTQEESCSSSVGNKHKKKTSNNKRDSLAVSSSDFSMGSSYGSFTTLERIPIKNKDEVMLTPIRRSSRLIKNHVL</sequence>
<feature type="region of interest" description="Disordered" evidence="1">
    <location>
        <begin position="548"/>
        <end position="567"/>
    </location>
</feature>
<dbReference type="EMBL" id="SZYD01000190">
    <property type="protein sequence ID" value="KAD2093513.1"/>
    <property type="molecule type" value="Genomic_DNA"/>
</dbReference>
<evidence type="ECO:0000256" key="1">
    <source>
        <dbReference type="SAM" id="MobiDB-lite"/>
    </source>
</evidence>
<comment type="caution">
    <text evidence="4">The sequence shown here is derived from an EMBL/GenBank/DDBJ whole genome shotgun (WGS) entry which is preliminary data.</text>
</comment>
<feature type="region of interest" description="Disordered" evidence="1">
    <location>
        <begin position="1"/>
        <end position="119"/>
    </location>
</feature>
<feature type="region of interest" description="Disordered" evidence="1">
    <location>
        <begin position="636"/>
        <end position="670"/>
    </location>
</feature>
<reference evidence="4 5" key="1">
    <citation type="submission" date="2019-05" db="EMBL/GenBank/DDBJ databases">
        <title>Mikania micrantha, genome provides insights into the molecular mechanism of rapid growth.</title>
        <authorList>
            <person name="Liu B."/>
        </authorList>
    </citation>
    <scope>NUCLEOTIDE SEQUENCE [LARGE SCALE GENOMIC DNA]</scope>
    <source>
        <strain evidence="4">NLD-2019</strain>
        <tissue evidence="4">Leaf</tissue>
    </source>
</reference>
<organism evidence="4 5">
    <name type="scientific">Mikania micrantha</name>
    <name type="common">bitter vine</name>
    <dbReference type="NCBI Taxonomy" id="192012"/>
    <lineage>
        <taxon>Eukaryota</taxon>
        <taxon>Viridiplantae</taxon>
        <taxon>Streptophyta</taxon>
        <taxon>Embryophyta</taxon>
        <taxon>Tracheophyta</taxon>
        <taxon>Spermatophyta</taxon>
        <taxon>Magnoliopsida</taxon>
        <taxon>eudicotyledons</taxon>
        <taxon>Gunneridae</taxon>
        <taxon>Pentapetalae</taxon>
        <taxon>asterids</taxon>
        <taxon>campanulids</taxon>
        <taxon>Asterales</taxon>
        <taxon>Asteraceae</taxon>
        <taxon>Asteroideae</taxon>
        <taxon>Heliantheae alliance</taxon>
        <taxon>Eupatorieae</taxon>
        <taxon>Mikania</taxon>
    </lineage>
</organism>
<keyword evidence="5" id="KW-1185">Reference proteome</keyword>
<feature type="region of interest" description="Disordered" evidence="1">
    <location>
        <begin position="495"/>
        <end position="524"/>
    </location>
</feature>
<feature type="region of interest" description="Disordered" evidence="1">
    <location>
        <begin position="288"/>
        <end position="307"/>
    </location>
</feature>
<dbReference type="Proteomes" id="UP000326396">
    <property type="component" value="Unassembled WGS sequence"/>
</dbReference>